<dbReference type="EMBL" id="LXLT01000018">
    <property type="protein sequence ID" value="OFD82698.1"/>
    <property type="molecule type" value="Genomic_DNA"/>
</dbReference>
<protein>
    <submittedName>
        <fullName evidence="1">Uncharacterized protein</fullName>
    </submittedName>
</protein>
<name>A0A1E8BBJ3_BACMY</name>
<dbReference type="Proteomes" id="UP000175706">
    <property type="component" value="Unassembled WGS sequence"/>
</dbReference>
<accession>A0A1E8BBJ3</accession>
<evidence type="ECO:0000313" key="2">
    <source>
        <dbReference type="Proteomes" id="UP000175706"/>
    </source>
</evidence>
<evidence type="ECO:0000313" key="1">
    <source>
        <dbReference type="EMBL" id="OFD82698.1"/>
    </source>
</evidence>
<proteinExistence type="predicted"/>
<comment type="caution">
    <text evidence="1">The sequence shown here is derived from an EMBL/GenBank/DDBJ whole genome shotgun (WGS) entry which is preliminary data.</text>
</comment>
<dbReference type="RefSeq" id="WP_070168295.1">
    <property type="nucleotide sequence ID" value="NZ_LXLT01000018.1"/>
</dbReference>
<organism evidence="1 2">
    <name type="scientific">Bacillus mycoides</name>
    <dbReference type="NCBI Taxonomy" id="1405"/>
    <lineage>
        <taxon>Bacteria</taxon>
        <taxon>Bacillati</taxon>
        <taxon>Bacillota</taxon>
        <taxon>Bacilli</taxon>
        <taxon>Bacillales</taxon>
        <taxon>Bacillaceae</taxon>
        <taxon>Bacillus</taxon>
        <taxon>Bacillus cereus group</taxon>
    </lineage>
</organism>
<gene>
    <name evidence="1" type="ORF">BWGOE8_12830</name>
</gene>
<reference evidence="1 2" key="1">
    <citation type="submission" date="2016-05" db="EMBL/GenBank/DDBJ databases">
        <title>Bacillus thuringiensis and Bacillus weihenstephanensis as novel biocontrol agents of wilt causing Verticillium species.</title>
        <authorList>
            <person name="Hollensteiner J."/>
            <person name="Wemheuer F."/>
            <person name="Harting R."/>
            <person name="Kolarzyk A."/>
            <person name="Diaz-Valerio S."/>
            <person name="Poehlein A."/>
            <person name="Brzuszkiewicz E."/>
            <person name="Nesemann K."/>
            <person name="Braus-Stromeyer S."/>
            <person name="Braus G."/>
            <person name="Daniel R."/>
            <person name="Liesegang H."/>
        </authorList>
    </citation>
    <scope>NUCLEOTIDE SEQUENCE [LARGE SCALE GENOMIC DNA]</scope>
    <source>
        <strain evidence="1 2">GOE8</strain>
    </source>
</reference>
<dbReference type="AlphaFoldDB" id="A0A1E8BBJ3"/>
<sequence>MNTIDVLYIKNMVVKRINVLLKDVKNSDELNRKLCDYVIELGREFGYEGARMKLENYAMNKSGYIDVIWMNELGDIEWAISIDGGLRKRSIAKLQAVHTENKLWLYYGNSKKLRKFIEKNDPNGDIKVIHLGDFRKKIRNKSASKNMLNKAF</sequence>